<protein>
    <recommendedName>
        <fullName evidence="1">MlaB-like STAS domain-containing protein</fullName>
    </recommendedName>
</protein>
<reference evidence="2 3" key="1">
    <citation type="submission" date="2016-06" db="EMBL/GenBank/DDBJ databases">
        <title>Insight into the functional genes involving in sulfur oxidation in Pearl River water.</title>
        <authorList>
            <person name="Luo J."/>
            <person name="Tan X."/>
            <person name="Lin W."/>
        </authorList>
    </citation>
    <scope>NUCLEOTIDE SEQUENCE [LARGE SCALE GENOMIC DNA]</scope>
    <source>
        <strain evidence="2 3">LS2</strain>
    </source>
</reference>
<dbReference type="Gene3D" id="3.30.750.24">
    <property type="entry name" value="STAS domain"/>
    <property type="match status" value="1"/>
</dbReference>
<dbReference type="InterPro" id="IPR058548">
    <property type="entry name" value="MlaB-like_STAS"/>
</dbReference>
<accession>A0A191ZE72</accession>
<evidence type="ECO:0000313" key="3">
    <source>
        <dbReference type="Proteomes" id="UP000078596"/>
    </source>
</evidence>
<dbReference type="Proteomes" id="UP000078596">
    <property type="component" value="Chromosome"/>
</dbReference>
<organism evidence="2 3">
    <name type="scientific">Halothiobacillus diazotrophicus</name>
    <dbReference type="NCBI Taxonomy" id="1860122"/>
    <lineage>
        <taxon>Bacteria</taxon>
        <taxon>Pseudomonadati</taxon>
        <taxon>Pseudomonadota</taxon>
        <taxon>Gammaproteobacteria</taxon>
        <taxon>Chromatiales</taxon>
        <taxon>Halothiobacillaceae</taxon>
        <taxon>Halothiobacillus</taxon>
    </lineage>
</organism>
<evidence type="ECO:0000313" key="2">
    <source>
        <dbReference type="EMBL" id="ANJ66168.1"/>
    </source>
</evidence>
<gene>
    <name evidence="2" type="ORF">A9404_01180</name>
</gene>
<dbReference type="SUPFAM" id="SSF52091">
    <property type="entry name" value="SpoIIaa-like"/>
    <property type="match status" value="1"/>
</dbReference>
<name>A0A191ZE72_9GAMM</name>
<proteinExistence type="predicted"/>
<dbReference type="KEGG" id="haz:A9404_01180"/>
<keyword evidence="3" id="KW-1185">Reference proteome</keyword>
<evidence type="ECO:0000259" key="1">
    <source>
        <dbReference type="Pfam" id="PF13466"/>
    </source>
</evidence>
<dbReference type="AlphaFoldDB" id="A0A191ZE72"/>
<dbReference type="InterPro" id="IPR036513">
    <property type="entry name" value="STAS_dom_sf"/>
</dbReference>
<dbReference type="EMBL" id="CP016027">
    <property type="protein sequence ID" value="ANJ66168.1"/>
    <property type="molecule type" value="Genomic_DNA"/>
</dbReference>
<dbReference type="STRING" id="1860122.A9404_01180"/>
<feature type="domain" description="MlaB-like STAS" evidence="1">
    <location>
        <begin position="21"/>
        <end position="100"/>
    </location>
</feature>
<sequence>MDEQSMSESITLVTEPGKIMLRGALVRSQIERLASFDLPELDGQVPGTRMEVALGQVRAIDTAGLAFLLCWQSQAAARSVSVRYTHPPKALQPMMTVYGLKDLLAVDGL</sequence>
<dbReference type="OrthoDB" id="5801819at2"/>
<dbReference type="Pfam" id="PF13466">
    <property type="entry name" value="STAS_2"/>
    <property type="match status" value="1"/>
</dbReference>